<name>A0ABN0WM73_9BACI</name>
<evidence type="ECO:0000256" key="1">
    <source>
        <dbReference type="SAM" id="MobiDB-lite"/>
    </source>
</evidence>
<feature type="region of interest" description="Disordered" evidence="1">
    <location>
        <begin position="1"/>
        <end position="27"/>
    </location>
</feature>
<proteinExistence type="predicted"/>
<comment type="caution">
    <text evidence="2">The sequence shown here is derived from an EMBL/GenBank/DDBJ whole genome shotgun (WGS) entry which is preliminary data.</text>
</comment>
<dbReference type="Proteomes" id="UP001500782">
    <property type="component" value="Unassembled WGS sequence"/>
</dbReference>
<evidence type="ECO:0000313" key="3">
    <source>
        <dbReference type="Proteomes" id="UP001500782"/>
    </source>
</evidence>
<dbReference type="EMBL" id="BAAADJ010000060">
    <property type="protein sequence ID" value="GAA0341705.1"/>
    <property type="molecule type" value="Genomic_DNA"/>
</dbReference>
<keyword evidence="3" id="KW-1185">Reference proteome</keyword>
<organism evidence="2 3">
    <name type="scientific">Bacillus carboniphilus</name>
    <dbReference type="NCBI Taxonomy" id="86663"/>
    <lineage>
        <taxon>Bacteria</taxon>
        <taxon>Bacillati</taxon>
        <taxon>Bacillota</taxon>
        <taxon>Bacilli</taxon>
        <taxon>Bacillales</taxon>
        <taxon>Bacillaceae</taxon>
        <taxon>Bacillus</taxon>
    </lineage>
</organism>
<feature type="compositionally biased region" description="Polar residues" evidence="1">
    <location>
        <begin position="1"/>
        <end position="17"/>
    </location>
</feature>
<accession>A0ABN0WM73</accession>
<reference evidence="3" key="1">
    <citation type="journal article" date="2019" name="Int. J. Syst. Evol. Microbiol.">
        <title>The Global Catalogue of Microorganisms (GCM) 10K type strain sequencing project: providing services to taxonomists for standard genome sequencing and annotation.</title>
        <authorList>
            <consortium name="The Broad Institute Genomics Platform"/>
            <consortium name="The Broad Institute Genome Sequencing Center for Infectious Disease"/>
            <person name="Wu L."/>
            <person name="Ma J."/>
        </authorList>
    </citation>
    <scope>NUCLEOTIDE SEQUENCE [LARGE SCALE GENOMIC DNA]</scope>
    <source>
        <strain evidence="3">JCM 9731</strain>
    </source>
</reference>
<protein>
    <submittedName>
        <fullName evidence="2">Uncharacterized protein</fullName>
    </submittedName>
</protein>
<sequence>MNSEVSARNSELSQVNSEVPARNSELSQVNSELEVIPTIEKFSTRKGLKVSFFDKSSMLDVSI</sequence>
<gene>
    <name evidence="2" type="ORF">GCM10008967_35110</name>
</gene>
<evidence type="ECO:0000313" key="2">
    <source>
        <dbReference type="EMBL" id="GAA0341705.1"/>
    </source>
</evidence>